<organism evidence="2 3">
    <name type="scientific">Candidatus Kaiserbacteria bacterium RIFCSPHIGHO2_02_FULL_49_34</name>
    <dbReference type="NCBI Taxonomy" id="1798491"/>
    <lineage>
        <taxon>Bacteria</taxon>
        <taxon>Candidatus Kaiseribacteriota</taxon>
    </lineage>
</organism>
<accession>A0A1F6DIG2</accession>
<dbReference type="InterPro" id="IPR036412">
    <property type="entry name" value="HAD-like_sf"/>
</dbReference>
<evidence type="ECO:0000313" key="2">
    <source>
        <dbReference type="EMBL" id="OGG61208.1"/>
    </source>
</evidence>
<sequence length="483" mass="53344">MLPCIVTLSGGSGGYTLIRGLVEYPLDITSIATVFDDGGSTGVIRDAYGALPQGDLRRCILAQLRGDPHWRELFTHRFQEKFLDDHSLGNIMLLAAEELWGRERAAATLAKMLGAQGRVLPISTDDSRLIATMDDGSTITGESNIDKRNIRHDARAISRMRLSKRATIHKEAHTALMEAEYIIIGPGDLYTSLVPILLVRGAAETINASPAKLIYVANLMTKPAETANYSTDDFLQAFRTHGLERDITVVVSAHDDIPKNLITTYWEKELATPVRMHDAAAFAHYALRNHTAPLISSRAAAEGIIRHSSHKLGRAIMDIIEENTYGRHLVIDLDDTLAETHLRLQGDVSRISELTLAPHALEFLLSYQGRRVLLSTGDEELQRKKIAHLGIEKFFDAIHIVPTPEAKSLMLASYVKIVGDAKRVDVVGDRVDVEICYGMRLRCRTVRVALPGAHYAHVVPTEEQTPDATVTNFVALMNLLVPS</sequence>
<keyword evidence="1" id="KW-0963">Cytoplasm</keyword>
<comment type="caution">
    <text evidence="2">The sequence shown here is derived from an EMBL/GenBank/DDBJ whole genome shotgun (WGS) entry which is preliminary data.</text>
</comment>
<evidence type="ECO:0008006" key="4">
    <source>
        <dbReference type="Google" id="ProtNLM"/>
    </source>
</evidence>
<dbReference type="CDD" id="cd07187">
    <property type="entry name" value="YvcK_like"/>
    <property type="match status" value="1"/>
</dbReference>
<dbReference type="InterPro" id="IPR010119">
    <property type="entry name" value="Gluconeogen_factor"/>
</dbReference>
<evidence type="ECO:0000256" key="1">
    <source>
        <dbReference type="ARBA" id="ARBA00022490"/>
    </source>
</evidence>
<proteinExistence type="predicted"/>
<reference evidence="2 3" key="1">
    <citation type="journal article" date="2016" name="Nat. Commun.">
        <title>Thousands of microbial genomes shed light on interconnected biogeochemical processes in an aquifer system.</title>
        <authorList>
            <person name="Anantharaman K."/>
            <person name="Brown C.T."/>
            <person name="Hug L.A."/>
            <person name="Sharon I."/>
            <person name="Castelle C.J."/>
            <person name="Probst A.J."/>
            <person name="Thomas B.C."/>
            <person name="Singh A."/>
            <person name="Wilkins M.J."/>
            <person name="Karaoz U."/>
            <person name="Brodie E.L."/>
            <person name="Williams K.H."/>
            <person name="Hubbard S.S."/>
            <person name="Banfield J.F."/>
        </authorList>
    </citation>
    <scope>NUCLEOTIDE SEQUENCE [LARGE SCALE GENOMIC DNA]</scope>
</reference>
<dbReference type="GO" id="GO:0043743">
    <property type="term" value="F:LPPG:FO 2-phospho-L-lactate transferase activity"/>
    <property type="evidence" value="ECO:0007669"/>
    <property type="project" value="InterPro"/>
</dbReference>
<dbReference type="EMBL" id="MFLE01000025">
    <property type="protein sequence ID" value="OGG61208.1"/>
    <property type="molecule type" value="Genomic_DNA"/>
</dbReference>
<dbReference type="InterPro" id="IPR023214">
    <property type="entry name" value="HAD_sf"/>
</dbReference>
<evidence type="ECO:0000313" key="3">
    <source>
        <dbReference type="Proteomes" id="UP000176511"/>
    </source>
</evidence>
<dbReference type="PANTHER" id="PTHR30135:SF3">
    <property type="entry name" value="GLUCONEOGENESIS FACTOR-RELATED"/>
    <property type="match status" value="1"/>
</dbReference>
<dbReference type="NCBIfam" id="TIGR01826">
    <property type="entry name" value="CofD_related"/>
    <property type="match status" value="1"/>
</dbReference>
<dbReference type="InterPro" id="IPR002882">
    <property type="entry name" value="CofD"/>
</dbReference>
<dbReference type="InterPro" id="IPR038136">
    <property type="entry name" value="CofD-like_dom_sf"/>
</dbReference>
<dbReference type="Pfam" id="PF01933">
    <property type="entry name" value="CofD"/>
    <property type="match status" value="1"/>
</dbReference>
<dbReference type="AlphaFoldDB" id="A0A1F6DIG2"/>
<dbReference type="Proteomes" id="UP000176511">
    <property type="component" value="Unassembled WGS sequence"/>
</dbReference>
<dbReference type="SUPFAM" id="SSF142338">
    <property type="entry name" value="CofD-like"/>
    <property type="match status" value="1"/>
</dbReference>
<dbReference type="SUPFAM" id="SSF56784">
    <property type="entry name" value="HAD-like"/>
    <property type="match status" value="1"/>
</dbReference>
<dbReference type="STRING" id="1798491.A3C87_03620"/>
<dbReference type="Gene3D" id="3.40.50.1000">
    <property type="entry name" value="HAD superfamily/HAD-like"/>
    <property type="match status" value="1"/>
</dbReference>
<dbReference type="Gene3D" id="3.40.50.10680">
    <property type="entry name" value="CofD-like domains"/>
    <property type="match status" value="1"/>
</dbReference>
<protein>
    <recommendedName>
        <fullName evidence="4">Gluconeogenesis factor</fullName>
    </recommendedName>
</protein>
<name>A0A1F6DIG2_9BACT</name>
<gene>
    <name evidence="2" type="ORF">A3C87_03620</name>
</gene>
<dbReference type="PANTHER" id="PTHR30135">
    <property type="entry name" value="UNCHARACTERIZED PROTEIN YVCK-RELATED"/>
    <property type="match status" value="1"/>
</dbReference>